<dbReference type="InterPro" id="IPR002035">
    <property type="entry name" value="VWF_A"/>
</dbReference>
<dbReference type="InterPro" id="IPR055382">
    <property type="entry name" value="DUF7601"/>
</dbReference>
<name>A0A923RSE6_9FIRM</name>
<evidence type="ECO:0000259" key="3">
    <source>
        <dbReference type="PROSITE" id="PS50234"/>
    </source>
</evidence>
<protein>
    <recommendedName>
        <fullName evidence="3">VWFA domain-containing protein</fullName>
    </recommendedName>
</protein>
<proteinExistence type="predicted"/>
<dbReference type="Pfam" id="PF24547">
    <property type="entry name" value="DUF7601"/>
    <property type="match status" value="1"/>
</dbReference>
<feature type="region of interest" description="Disordered" evidence="1">
    <location>
        <begin position="1792"/>
        <end position="1814"/>
    </location>
</feature>
<dbReference type="Gene3D" id="2.60.40.3050">
    <property type="match status" value="12"/>
</dbReference>
<feature type="domain" description="VWFA" evidence="3">
    <location>
        <begin position="126"/>
        <end position="344"/>
    </location>
</feature>
<sequence length="2620" mass="283793">MSRTKKGRKLRGGRKLRRIGAGIVSAVTVIAMAFVLLPQESVQVLAAETAADNNTTKDYMQSLGENVSTRYAGRVWTDKTVYMEDAVFTGDVGSVTVEKGDADFLVSYSALSTSMEISGSAAAPLDVVFVIDDSSSMVNSGYLDDTVTAVNQSLASLMEMNENNRAAVILYDTDSASLLPLGHYTSSENGTFISYTGSGRYFYNTVEQDVAYNNPSSDRWGVDTDECLDMGSSRGTNIQMGVYTGMNILAENQDTTVQADGTTVNRVPAVIVLSDGSPTYSSSSRSWWSPSNDNRQGPGSSTYYGNGMLAMATASYMKQQITDNYAQGNAESPYAARVYTVGMGITSLDNEEWSWGQSYYYTGERDLAYLTLDPSGQGNWNNEIAEQVKTAFEQYTQGNNVEIEVDSGGWGSSGTYTMRHPKSGDITSLIYNDGYYDAAAAGDVVGVFEDIISEISISTPQVPTEVTGNDPTTDGYITYIDPVGEYMAISDVKEIIYGGTEFTKKDISTSGQKVIYTFEGEINSEVYGKHNLSEIQITVEQTDDTHQMLTVKIPASAIPLRVNTIALDADGNVKSNTNNQAYPIRILYTIQAQEGIDLETLEGVSEEYIAEHTGEDGKVNFYSNVYTGNTQGDTSVGDAKVEFTPAKTNPFYFVQENTPLYLDEGCREPAIQYDNEATYYFQIHYYEGNTQRTAVVSRNADLMEGYTEVIQGQLNLKEGSPRLGNLQDFTQHKEGNTTDTAAVYYYPTFTGDLDTGHFTVYLGNNGVLKAEAPSSLTIEKEVAAEEGLTAPDKAFSFQVTIPSKAETTIQAVLHTEGSSDSTVELKFGGDGVAEFELKDGQSLEIPHIGNGTEYKVEEKNIPQGFAFVQTETTVGEQEAVIGDSNPTEGTMTTADAHVAFHNRYSTEPLTIDADVTLGLAGTKILSGREFKKTDSFTFKLRASQVTPNAPLPEETEVTIEPDNGDTADFTFGEKSDITFTKPGEYRYIIQEVNPNVAEGGQGLPGVTYDATLYRLIVTVKDEGNGTLSETHTLEKQIAGSDTWQPVSAGELDFTNTYNAEAVTASLRGTKELNGKELVDSAYTFILSAGGSRAIGSEDSYQEDSTQPMPVNTEISNIAAGDIVFDGITFTQESIGKQYLYYVTEKQPTENGLYDGTPLEGAVKNETGQWVYEGVTYDHSVKEITAAVSSELVEETETVRVTTSGEEFVFTNTYKAIGTLDLTGTKTIDGRSFQSGDTFTFTVENTEKPQEVEKAPMPESSEVTVTPTSGNSVAVEFGTIEFTEEGTYRYQITETKGSLGGMTYDTEAKLVTVTVTDNGDGTMHVDTSYSTGESLIWENTYKAVFNTDTAVNLNGTKNLSGQSLEESEFFFTVEAVNDAPMGESLGTNSNEAGMDEDGDGTYTGNIRLLKNITYTEAGEYYYLIREQIPEVPRTGMTYDETIYQITVKVTDDLQGTLTAEEPIIEKGIMSDGIFTKTEDAQSIVFNNQYAPLTVNTAPLTLTKVLDGDRAEGLKEGEFSFELSLVSANPEDGITLPSETTVTNSADGTVQFGNITFTKPGTYVVKAAELKPQGGEVPGVEYDSHEITTTFTVRDIDGQLRYSRNTQGSQIFTNTYKAEGSLDGSTTLQVEKILSGREWQEGDSFTFLLTGDKTTEQAVQDGFISMPDREIIIENTSEHKTAAFGNITFSKPGDYIFYISEKPGEIGGITYSKAQYTISVQVEDNADGTMTVVSSMVQTTNDAGETGSIPAADNTAVFTNTYIAGEIVADDTDLQFTKVFTGKDWNKENFEFTLTPTGGKDDEGIEITPQDVPMPDITKVSVDTPDTTGGNSAAFGFGPITYTQAGVYYYDVTETNGGTTQNGITYDGRTAKITVTVTDDLNGSLVAHIEKENDTFRNSYSTEVDYDAKGGLSVVKNLTGHAMAQGQFTFHITPADEASAEKAGIDPSGKEFTNAAAGMENGISTDTMIPLTGLTFTQEDSEKTYTYEIRETGEQEEGYTNDSTVYTVEISVSDDGDGVLTVTTTVTPSDGEAQTFVYKNTEETQAPVELTFDNLYEAKGTLGGDGEVSLEAAKILNGQNLDEGMFTFLVKDKNDNTVTTGTNMAAADGEQGKIVFDPVTFTTEGLEQAVQDGIAEYKEKDGNRIYIFQYTVSEDVSSLPEGVTANAEHFAITVTVEDKGNGSLAIAVTYPDEGLTFINTYGKDETAQILINGFKEYEVQSGDNAPDITGAYTFTLSGNNGAKLPEKITAQNDKAGNISFGMITYTMEDMIGAEENPDGSRTKEFIYTVTEEGEVQGVANDPETEKTFTVTVTDDGNGHLSVLSNPVGIQFTFTNCYFVTPTDPSSPTDGSITLTKELTGRKLNADEFTFVMADKNGNIVSQGTNTEDGNVILSGITFESQGTYTYELREEIGTLGGVSYDSSIYKAFAYVTDTGTGTLDVQWSITDSEGNPVDKVAFCNTYKTEGTASVQIGASKRLDGRALKEGEFTFCLKNEDGETVAEAINDETGRIQFETLSFDKAGTYVYTVSEMAGADETILYDDTTYEVTVTVEDDLQGHLKASVDTAGKELVFTNVYKEPVKEKGSSAPGTGDDSAVRPVLLTAVAALVILAAAVVLILRRRR</sequence>
<dbReference type="InterPro" id="IPR036465">
    <property type="entry name" value="vWFA_dom_sf"/>
</dbReference>
<dbReference type="Proteomes" id="UP000652477">
    <property type="component" value="Unassembled WGS sequence"/>
</dbReference>
<evidence type="ECO:0000256" key="2">
    <source>
        <dbReference type="SAM" id="Phobius"/>
    </source>
</evidence>
<accession>A0A923RSE6</accession>
<dbReference type="Gene3D" id="2.60.40.1140">
    <property type="entry name" value="Collagen-binding surface protein Cna, B-type domain"/>
    <property type="match status" value="1"/>
</dbReference>
<keyword evidence="5" id="KW-1185">Reference proteome</keyword>
<evidence type="ECO:0000256" key="1">
    <source>
        <dbReference type="SAM" id="MobiDB-lite"/>
    </source>
</evidence>
<reference evidence="4" key="1">
    <citation type="submission" date="2020-08" db="EMBL/GenBank/DDBJ databases">
        <title>Genome public.</title>
        <authorList>
            <person name="Liu C."/>
            <person name="Sun Q."/>
        </authorList>
    </citation>
    <scope>NUCLEOTIDE SEQUENCE</scope>
    <source>
        <strain evidence="4">NSJ-55</strain>
    </source>
</reference>
<organism evidence="4 5">
    <name type="scientific">Mediterraneibacter hominis</name>
    <dbReference type="NCBI Taxonomy" id="2763054"/>
    <lineage>
        <taxon>Bacteria</taxon>
        <taxon>Bacillati</taxon>
        <taxon>Bacillota</taxon>
        <taxon>Clostridia</taxon>
        <taxon>Lachnospirales</taxon>
        <taxon>Lachnospiraceae</taxon>
        <taxon>Mediterraneibacter</taxon>
    </lineage>
</organism>
<dbReference type="InterPro" id="IPR038174">
    <property type="entry name" value="Strep_pil_link_sf"/>
</dbReference>
<dbReference type="CDD" id="cd00198">
    <property type="entry name" value="vWFA"/>
    <property type="match status" value="1"/>
</dbReference>
<evidence type="ECO:0000313" key="5">
    <source>
        <dbReference type="Proteomes" id="UP000652477"/>
    </source>
</evidence>
<dbReference type="RefSeq" id="WP_186875927.1">
    <property type="nucleotide sequence ID" value="NZ_JACOPF010000002.1"/>
</dbReference>
<keyword evidence="2" id="KW-0472">Membrane</keyword>
<dbReference type="Pfam" id="PF12892">
    <property type="entry name" value="FctA"/>
    <property type="match status" value="12"/>
</dbReference>
<evidence type="ECO:0000313" key="4">
    <source>
        <dbReference type="EMBL" id="MBC5689252.1"/>
    </source>
</evidence>
<gene>
    <name evidence="4" type="ORF">H8S37_10010</name>
</gene>
<feature type="transmembrane region" description="Helical" evidence="2">
    <location>
        <begin position="2597"/>
        <end position="2616"/>
    </location>
</feature>
<dbReference type="SUPFAM" id="SSF53300">
    <property type="entry name" value="vWA-like"/>
    <property type="match status" value="1"/>
</dbReference>
<keyword evidence="2" id="KW-1133">Transmembrane helix</keyword>
<dbReference type="PROSITE" id="PS50234">
    <property type="entry name" value="VWFA"/>
    <property type="match status" value="1"/>
</dbReference>
<feature type="compositionally biased region" description="Low complexity" evidence="1">
    <location>
        <begin position="277"/>
        <end position="295"/>
    </location>
</feature>
<dbReference type="NCBIfam" id="TIGR03786">
    <property type="entry name" value="strep_pil_rpt"/>
    <property type="match status" value="9"/>
</dbReference>
<keyword evidence="2" id="KW-0812">Transmembrane</keyword>
<dbReference type="EMBL" id="JACOPF010000002">
    <property type="protein sequence ID" value="MBC5689252.1"/>
    <property type="molecule type" value="Genomic_DNA"/>
</dbReference>
<dbReference type="InterPro" id="IPR022464">
    <property type="entry name" value="Strep_pil_isopept_link"/>
</dbReference>
<feature type="region of interest" description="Disordered" evidence="1">
    <location>
        <begin position="277"/>
        <end position="300"/>
    </location>
</feature>
<comment type="caution">
    <text evidence="4">The sequence shown here is derived from an EMBL/GenBank/DDBJ whole genome shotgun (WGS) entry which is preliminary data.</text>
</comment>
<dbReference type="Gene3D" id="3.40.50.410">
    <property type="entry name" value="von Willebrand factor, type A domain"/>
    <property type="match status" value="1"/>
</dbReference>